<dbReference type="RefSeq" id="WP_205413371.1">
    <property type="nucleotide sequence ID" value="NZ_CP091196.1"/>
</dbReference>
<evidence type="ECO:0000259" key="3">
    <source>
        <dbReference type="Pfam" id="PF02913"/>
    </source>
</evidence>
<evidence type="ECO:0000313" key="4">
    <source>
        <dbReference type="EMBL" id="UQS22839.1"/>
    </source>
</evidence>
<proteinExistence type="predicted"/>
<feature type="domain" description="FAD-binding oxidoreductase/transferase type 4 C-terminal" evidence="3">
    <location>
        <begin position="2"/>
        <end position="98"/>
    </location>
</feature>
<accession>A0ABY4NRZ1</accession>
<keyword evidence="2" id="KW-0274">FAD</keyword>
<keyword evidence="1" id="KW-0285">Flavoprotein</keyword>
<organism evidence="4 5">
    <name type="scientific">Amycolatopsis thermalba</name>
    <dbReference type="NCBI Taxonomy" id="944492"/>
    <lineage>
        <taxon>Bacteria</taxon>
        <taxon>Bacillati</taxon>
        <taxon>Actinomycetota</taxon>
        <taxon>Actinomycetes</taxon>
        <taxon>Pseudonocardiales</taxon>
        <taxon>Pseudonocardiaceae</taxon>
        <taxon>Amycolatopsis</taxon>
    </lineage>
</organism>
<evidence type="ECO:0000256" key="2">
    <source>
        <dbReference type="ARBA" id="ARBA00022827"/>
    </source>
</evidence>
<dbReference type="Gene3D" id="3.30.70.2740">
    <property type="match status" value="1"/>
</dbReference>
<name>A0ABY4NRZ1_9PSEU</name>
<sequence length="115" mass="12461">MAAGTTALLKDIVVPVPEILPTCEALNILFDRHDYRDSVIFGHVKDGNIHFMLTERLGDAAPLDRFPRFADDMVGLVLGRGGSLKAGHGTGRMMGWSSRAMSSSTMTARWASSVL</sequence>
<dbReference type="SUPFAM" id="SSF55103">
    <property type="entry name" value="FAD-linked oxidases, C-terminal domain"/>
    <property type="match status" value="1"/>
</dbReference>
<dbReference type="Proteomes" id="UP000830158">
    <property type="component" value="Chromosome"/>
</dbReference>
<evidence type="ECO:0000256" key="1">
    <source>
        <dbReference type="ARBA" id="ARBA00022630"/>
    </source>
</evidence>
<keyword evidence="5" id="KW-1185">Reference proteome</keyword>
<gene>
    <name evidence="4" type="ORF">L1857_08420</name>
</gene>
<evidence type="ECO:0000313" key="5">
    <source>
        <dbReference type="Proteomes" id="UP000830158"/>
    </source>
</evidence>
<reference evidence="4" key="1">
    <citation type="submission" date="2022-01" db="EMBL/GenBank/DDBJ databases">
        <title>PSI-footprinting approach for the identification of protein synthesis inhibitor producers.</title>
        <authorList>
            <person name="Handel F."/>
            <person name="Kulik A."/>
            <person name="Wex K.W."/>
            <person name="Berscheid A."/>
            <person name="Saur J.S."/>
            <person name="Winkler A."/>
            <person name="Wibberg D."/>
            <person name="Kalinowski J."/>
            <person name="Broetz-Oesterhelt H."/>
            <person name="Mast Y."/>
        </authorList>
    </citation>
    <scope>NUCLEOTIDE SEQUENCE</scope>
    <source>
        <strain evidence="4">KNN 49.3e</strain>
    </source>
</reference>
<dbReference type="InterPro" id="IPR004113">
    <property type="entry name" value="FAD-bd_oxidored_4_C"/>
</dbReference>
<dbReference type="InterPro" id="IPR016164">
    <property type="entry name" value="FAD-linked_Oxase-like_C"/>
</dbReference>
<protein>
    <recommendedName>
        <fullName evidence="3">FAD-binding oxidoreductase/transferase type 4 C-terminal domain-containing protein</fullName>
    </recommendedName>
</protein>
<dbReference type="EMBL" id="CP091196">
    <property type="protein sequence ID" value="UQS22839.1"/>
    <property type="molecule type" value="Genomic_DNA"/>
</dbReference>
<dbReference type="Pfam" id="PF02913">
    <property type="entry name" value="FAD-oxidase_C"/>
    <property type="match status" value="1"/>
</dbReference>